<dbReference type="Pfam" id="PF00196">
    <property type="entry name" value="GerE"/>
    <property type="match status" value="1"/>
</dbReference>
<reference evidence="3" key="1">
    <citation type="submission" date="2022-08" db="EMBL/GenBank/DDBJ databases">
        <title>Nisaea acidiphila sp. nov., isolated from a marine algal debris and emended description of the genus Nisaea Urios et al. 2008.</title>
        <authorList>
            <person name="Kwon K."/>
        </authorList>
    </citation>
    <scope>NUCLEOTIDE SEQUENCE</scope>
    <source>
        <strain evidence="3">MEBiC11861</strain>
    </source>
</reference>
<sequence length="182" mass="19308">MKDREKGGGPLGGTYGLAALIVMQSLCAVFFIADAVEDIRTEPLNWHDGFEAVVALALIIGVVFGAREMRRVLDRAGRAEAAVSAASGALGEMIAGHFDRWQLTDAERDVALLAIKGFEISEIAGLRNTAPSTVRAQLTRVYAKAGVAGRSQLVSLFIDDLLGGPLAGLDMPEAERLDRNAS</sequence>
<feature type="transmembrane region" description="Helical" evidence="1">
    <location>
        <begin position="49"/>
        <end position="66"/>
    </location>
</feature>
<dbReference type="SUPFAM" id="SSF46894">
    <property type="entry name" value="C-terminal effector domain of the bipartite response regulators"/>
    <property type="match status" value="1"/>
</dbReference>
<accession>A0A9J7AM38</accession>
<dbReference type="Proteomes" id="UP001060336">
    <property type="component" value="Chromosome"/>
</dbReference>
<evidence type="ECO:0000259" key="2">
    <source>
        <dbReference type="SMART" id="SM00421"/>
    </source>
</evidence>
<keyword evidence="1" id="KW-0812">Transmembrane</keyword>
<evidence type="ECO:0000256" key="1">
    <source>
        <dbReference type="SAM" id="Phobius"/>
    </source>
</evidence>
<feature type="transmembrane region" description="Helical" evidence="1">
    <location>
        <begin position="12"/>
        <end position="33"/>
    </location>
</feature>
<keyword evidence="1" id="KW-0472">Membrane</keyword>
<dbReference type="InterPro" id="IPR036388">
    <property type="entry name" value="WH-like_DNA-bd_sf"/>
</dbReference>
<dbReference type="InterPro" id="IPR000792">
    <property type="entry name" value="Tscrpt_reg_LuxR_C"/>
</dbReference>
<name>A0A9J7AM38_9PROT</name>
<dbReference type="AlphaFoldDB" id="A0A9J7AM38"/>
<organism evidence="3 4">
    <name type="scientific">Nisaea acidiphila</name>
    <dbReference type="NCBI Taxonomy" id="1862145"/>
    <lineage>
        <taxon>Bacteria</taxon>
        <taxon>Pseudomonadati</taxon>
        <taxon>Pseudomonadota</taxon>
        <taxon>Alphaproteobacteria</taxon>
        <taxon>Rhodospirillales</taxon>
        <taxon>Thalassobaculaceae</taxon>
        <taxon>Nisaea</taxon>
    </lineage>
</organism>
<dbReference type="KEGG" id="naci:NUH88_14980"/>
<dbReference type="RefSeq" id="WP_257767209.1">
    <property type="nucleotide sequence ID" value="NZ_CP102480.1"/>
</dbReference>
<evidence type="ECO:0000313" key="3">
    <source>
        <dbReference type="EMBL" id="UUX48707.1"/>
    </source>
</evidence>
<dbReference type="SMART" id="SM00421">
    <property type="entry name" value="HTH_LUXR"/>
    <property type="match status" value="1"/>
</dbReference>
<dbReference type="EMBL" id="CP102480">
    <property type="protein sequence ID" value="UUX48707.1"/>
    <property type="molecule type" value="Genomic_DNA"/>
</dbReference>
<dbReference type="InterPro" id="IPR016032">
    <property type="entry name" value="Sig_transdc_resp-reg_C-effctor"/>
</dbReference>
<keyword evidence="1" id="KW-1133">Transmembrane helix</keyword>
<protein>
    <submittedName>
        <fullName evidence="3">Helix-turn-helix transcriptional regulator</fullName>
    </submittedName>
</protein>
<evidence type="ECO:0000313" key="4">
    <source>
        <dbReference type="Proteomes" id="UP001060336"/>
    </source>
</evidence>
<dbReference type="Gene3D" id="1.10.10.10">
    <property type="entry name" value="Winged helix-like DNA-binding domain superfamily/Winged helix DNA-binding domain"/>
    <property type="match status" value="1"/>
</dbReference>
<dbReference type="GO" id="GO:0006355">
    <property type="term" value="P:regulation of DNA-templated transcription"/>
    <property type="evidence" value="ECO:0007669"/>
    <property type="project" value="InterPro"/>
</dbReference>
<keyword evidence="4" id="KW-1185">Reference proteome</keyword>
<gene>
    <name evidence="3" type="ORF">NUH88_14980</name>
</gene>
<proteinExistence type="predicted"/>
<feature type="domain" description="HTH luxR-type" evidence="2">
    <location>
        <begin position="100"/>
        <end position="157"/>
    </location>
</feature>
<dbReference type="GO" id="GO:0003677">
    <property type="term" value="F:DNA binding"/>
    <property type="evidence" value="ECO:0007669"/>
    <property type="project" value="InterPro"/>
</dbReference>